<comment type="caution">
    <text evidence="2">The sequence shown here is derived from an EMBL/GenBank/DDBJ whole genome shotgun (WGS) entry which is preliminary data.</text>
</comment>
<feature type="region of interest" description="Disordered" evidence="1">
    <location>
        <begin position="1"/>
        <end position="27"/>
    </location>
</feature>
<organism evidence="2">
    <name type="scientific">Sesamum latifolium</name>
    <dbReference type="NCBI Taxonomy" id="2727402"/>
    <lineage>
        <taxon>Eukaryota</taxon>
        <taxon>Viridiplantae</taxon>
        <taxon>Streptophyta</taxon>
        <taxon>Embryophyta</taxon>
        <taxon>Tracheophyta</taxon>
        <taxon>Spermatophyta</taxon>
        <taxon>Magnoliopsida</taxon>
        <taxon>eudicotyledons</taxon>
        <taxon>Gunneridae</taxon>
        <taxon>Pentapetalae</taxon>
        <taxon>asterids</taxon>
        <taxon>lamiids</taxon>
        <taxon>Lamiales</taxon>
        <taxon>Pedaliaceae</taxon>
        <taxon>Sesamum</taxon>
    </lineage>
</organism>
<evidence type="ECO:0000313" key="2">
    <source>
        <dbReference type="EMBL" id="KAL0447988.1"/>
    </source>
</evidence>
<dbReference type="EMBL" id="JACGWN010000006">
    <property type="protein sequence ID" value="KAL0447988.1"/>
    <property type="molecule type" value="Genomic_DNA"/>
</dbReference>
<protein>
    <submittedName>
        <fullName evidence="2">Uncharacterized protein</fullName>
    </submittedName>
</protein>
<reference evidence="2" key="2">
    <citation type="journal article" date="2024" name="Plant">
        <title>Genomic evolution and insights into agronomic trait innovations of Sesamum species.</title>
        <authorList>
            <person name="Miao H."/>
            <person name="Wang L."/>
            <person name="Qu L."/>
            <person name="Liu H."/>
            <person name="Sun Y."/>
            <person name="Le M."/>
            <person name="Wang Q."/>
            <person name="Wei S."/>
            <person name="Zheng Y."/>
            <person name="Lin W."/>
            <person name="Duan Y."/>
            <person name="Cao H."/>
            <person name="Xiong S."/>
            <person name="Wang X."/>
            <person name="Wei L."/>
            <person name="Li C."/>
            <person name="Ma Q."/>
            <person name="Ju M."/>
            <person name="Zhao R."/>
            <person name="Li G."/>
            <person name="Mu C."/>
            <person name="Tian Q."/>
            <person name="Mei H."/>
            <person name="Zhang T."/>
            <person name="Gao T."/>
            <person name="Zhang H."/>
        </authorList>
    </citation>
    <scope>NUCLEOTIDE SEQUENCE</scope>
    <source>
        <strain evidence="2">KEN1</strain>
    </source>
</reference>
<sequence length="87" mass="9296">MRGSSGSLRPEEEGGVPSGKAAEVRGSLEGLLEGQWEHSPSSLLASPRLEHPLWEISCCCAGEGGRLTFASTSPRRLSRSSSDQRDK</sequence>
<proteinExistence type="predicted"/>
<reference evidence="2" key="1">
    <citation type="submission" date="2020-06" db="EMBL/GenBank/DDBJ databases">
        <authorList>
            <person name="Li T."/>
            <person name="Hu X."/>
            <person name="Zhang T."/>
            <person name="Song X."/>
            <person name="Zhang H."/>
            <person name="Dai N."/>
            <person name="Sheng W."/>
            <person name="Hou X."/>
            <person name="Wei L."/>
        </authorList>
    </citation>
    <scope>NUCLEOTIDE SEQUENCE</scope>
    <source>
        <strain evidence="2">KEN1</strain>
        <tissue evidence="2">Leaf</tissue>
    </source>
</reference>
<gene>
    <name evidence="2" type="ORF">Slati_1926700</name>
</gene>
<evidence type="ECO:0000256" key="1">
    <source>
        <dbReference type="SAM" id="MobiDB-lite"/>
    </source>
</evidence>
<dbReference type="AlphaFoldDB" id="A0AAW2X2B5"/>
<name>A0AAW2X2B5_9LAMI</name>
<accession>A0AAW2X2B5</accession>